<evidence type="ECO:0008006" key="4">
    <source>
        <dbReference type="Google" id="ProtNLM"/>
    </source>
</evidence>
<accession>A0A450S437</accession>
<evidence type="ECO:0000313" key="2">
    <source>
        <dbReference type="EMBL" id="VFJ46529.1"/>
    </source>
</evidence>
<dbReference type="InterPro" id="IPR036782">
    <property type="entry name" value="NE0471-like_N"/>
</dbReference>
<proteinExistence type="predicted"/>
<dbReference type="Gene3D" id="2.40.70.10">
    <property type="entry name" value="Acid Proteases"/>
    <property type="match status" value="1"/>
</dbReference>
<evidence type="ECO:0000313" key="3">
    <source>
        <dbReference type="EMBL" id="VFK06365.1"/>
    </source>
</evidence>
<evidence type="ECO:0000313" key="1">
    <source>
        <dbReference type="EMBL" id="VFJ45194.1"/>
    </source>
</evidence>
<organism evidence="2">
    <name type="scientific">Candidatus Kentrum sp. FM</name>
    <dbReference type="NCBI Taxonomy" id="2126340"/>
    <lineage>
        <taxon>Bacteria</taxon>
        <taxon>Pseudomonadati</taxon>
        <taxon>Pseudomonadota</taxon>
        <taxon>Gammaproteobacteria</taxon>
        <taxon>Candidatus Kentrum</taxon>
    </lineage>
</organism>
<dbReference type="EMBL" id="CAADEZ010000038">
    <property type="protein sequence ID" value="VFJ46529.1"/>
    <property type="molecule type" value="Genomic_DNA"/>
</dbReference>
<protein>
    <recommendedName>
        <fullName evidence="4">DUF2442 domain-containing protein</fullName>
    </recommendedName>
</protein>
<dbReference type="Pfam" id="PF10387">
    <property type="entry name" value="DUF2442"/>
    <property type="match status" value="1"/>
</dbReference>
<reference evidence="2" key="1">
    <citation type="submission" date="2019-02" db="EMBL/GenBank/DDBJ databases">
        <authorList>
            <person name="Gruber-Vodicka R. H."/>
            <person name="Seah K. B. B."/>
        </authorList>
    </citation>
    <scope>NUCLEOTIDE SEQUENCE</scope>
    <source>
        <strain evidence="2">BECK_BZ163</strain>
        <strain evidence="3">BECK_BZ164</strain>
        <strain evidence="1">BECK_BZ165</strain>
    </source>
</reference>
<sequence length="228" mass="25594">MIPRVIKAEYEKNYIIHVWFADGTKGNVDLGQELHGEVFEPLKDKDTFKQFRVHPEFHTIYWPNGADIAPEFLYEKARIRPRETPMGEVVVNIALENYVDRVLSQEDRLPADAVRTHTMPALVDSGSVMLALPQDVTEQLGLKPVRKAAVTYADERKEERQIVAPVYLTVAGRSMATEALAGPPFSEALVGQVVLEQLDLLVDCQRQTLTPHPASPIYPSLKLKRAAP</sequence>
<dbReference type="Gene3D" id="3.30.2020.10">
    <property type="entry name" value="NE0471-like N-terminal domain"/>
    <property type="match status" value="1"/>
</dbReference>
<dbReference type="SUPFAM" id="SSF143880">
    <property type="entry name" value="NE0471 N-terminal domain-like"/>
    <property type="match status" value="1"/>
</dbReference>
<dbReference type="InterPro" id="IPR021109">
    <property type="entry name" value="Peptidase_aspartic_dom_sf"/>
</dbReference>
<gene>
    <name evidence="2" type="ORF">BECKFM1743A_GA0114220_100384</name>
    <name evidence="3" type="ORF">BECKFM1743B_GA0114221_1001510</name>
    <name evidence="1" type="ORF">BECKFM1743C_GA0114222_100227</name>
</gene>
<dbReference type="InterPro" id="IPR018841">
    <property type="entry name" value="DUF2442"/>
</dbReference>
<dbReference type="AlphaFoldDB" id="A0A450S437"/>
<dbReference type="EMBL" id="CAADFA010000022">
    <property type="protein sequence ID" value="VFJ45194.1"/>
    <property type="molecule type" value="Genomic_DNA"/>
</dbReference>
<dbReference type="EMBL" id="CAADFL010000015">
    <property type="protein sequence ID" value="VFK06365.1"/>
    <property type="molecule type" value="Genomic_DNA"/>
</dbReference>
<name>A0A450S437_9GAMM</name>